<dbReference type="AlphaFoldDB" id="A0A370TFP3"/>
<keyword evidence="3" id="KW-1185">Reference proteome</keyword>
<evidence type="ECO:0000313" key="3">
    <source>
        <dbReference type="Proteomes" id="UP000254866"/>
    </source>
</evidence>
<reference evidence="2 3" key="1">
    <citation type="journal article" date="2018" name="IMA Fungus">
        <title>IMA Genome-F 9: Draft genome sequence of Annulohypoxylon stygium, Aspergillus mulundensis, Berkeleyomyces basicola (syn. Thielaviopsis basicola), Ceratocystis smalleyi, two Cercospora beticola strains, Coleophoma cylindrospora, Fusarium fracticaudum, Phialophora cf. hyalina, and Morchella septimelata.</title>
        <authorList>
            <person name="Wingfield B.D."/>
            <person name="Bills G.F."/>
            <person name="Dong Y."/>
            <person name="Huang W."/>
            <person name="Nel W.J."/>
            <person name="Swalarsk-Parry B.S."/>
            <person name="Vaghefi N."/>
            <person name="Wilken P.M."/>
            <person name="An Z."/>
            <person name="de Beer Z.W."/>
            <person name="De Vos L."/>
            <person name="Chen L."/>
            <person name="Duong T.A."/>
            <person name="Gao Y."/>
            <person name="Hammerbacher A."/>
            <person name="Kikkert J.R."/>
            <person name="Li Y."/>
            <person name="Li H."/>
            <person name="Li K."/>
            <person name="Li Q."/>
            <person name="Liu X."/>
            <person name="Ma X."/>
            <person name="Naidoo K."/>
            <person name="Pethybridge S.J."/>
            <person name="Sun J."/>
            <person name="Steenkamp E.T."/>
            <person name="van der Nest M.A."/>
            <person name="van Wyk S."/>
            <person name="Wingfield M.J."/>
            <person name="Xiong C."/>
            <person name="Yue Q."/>
            <person name="Zhang X."/>
        </authorList>
    </citation>
    <scope>NUCLEOTIDE SEQUENCE [LARGE SCALE GENOMIC DNA]</scope>
    <source>
        <strain evidence="2 3">BP 5553</strain>
    </source>
</reference>
<proteinExistence type="predicted"/>
<evidence type="ECO:0000256" key="1">
    <source>
        <dbReference type="SAM" id="MobiDB-lite"/>
    </source>
</evidence>
<feature type="compositionally biased region" description="Polar residues" evidence="1">
    <location>
        <begin position="15"/>
        <end position="28"/>
    </location>
</feature>
<gene>
    <name evidence="2" type="ORF">BP5553_08085</name>
</gene>
<protein>
    <submittedName>
        <fullName evidence="2">Uncharacterized protein</fullName>
    </submittedName>
</protein>
<accession>A0A370TFP3</accession>
<organism evidence="2 3">
    <name type="scientific">Venustampulla echinocandica</name>
    <dbReference type="NCBI Taxonomy" id="2656787"/>
    <lineage>
        <taxon>Eukaryota</taxon>
        <taxon>Fungi</taxon>
        <taxon>Dikarya</taxon>
        <taxon>Ascomycota</taxon>
        <taxon>Pezizomycotina</taxon>
        <taxon>Leotiomycetes</taxon>
        <taxon>Helotiales</taxon>
        <taxon>Pleuroascaceae</taxon>
        <taxon>Venustampulla</taxon>
    </lineage>
</organism>
<name>A0A370TFP3_9HELO</name>
<dbReference type="EMBL" id="NPIC01000008">
    <property type="protein sequence ID" value="RDL33717.1"/>
    <property type="molecule type" value="Genomic_DNA"/>
</dbReference>
<comment type="caution">
    <text evidence="2">The sequence shown here is derived from an EMBL/GenBank/DDBJ whole genome shotgun (WGS) entry which is preliminary data.</text>
</comment>
<feature type="compositionally biased region" description="Polar residues" evidence="1">
    <location>
        <begin position="57"/>
        <end position="73"/>
    </location>
</feature>
<evidence type="ECO:0000313" key="2">
    <source>
        <dbReference type="EMBL" id="RDL33717.1"/>
    </source>
</evidence>
<feature type="region of interest" description="Disordered" evidence="1">
    <location>
        <begin position="1"/>
        <end position="94"/>
    </location>
</feature>
<dbReference type="Proteomes" id="UP000254866">
    <property type="component" value="Unassembled WGS sequence"/>
</dbReference>
<dbReference type="RefSeq" id="XP_031866999.1">
    <property type="nucleotide sequence ID" value="XM_032016708.1"/>
</dbReference>
<sequence length="112" mass="12222">MSLKNNKEALFVPSLASSRGMPSTNTVGRGSMTPITKAPAKEGLPSTEKGNSKELPTESSSAPSPANRAQQSETRQRQLGAPQLERWAYEVSNSELTLTERLERSRWECASD</sequence>
<dbReference type="GeneID" id="43600934"/>